<comment type="similarity">
    <text evidence="1 2">Belongs to the serpin family.</text>
</comment>
<feature type="domain" description="Serpin" evidence="3">
    <location>
        <begin position="14"/>
        <end position="304"/>
    </location>
</feature>
<dbReference type="Gramene" id="AUR62029111-RA">
    <property type="protein sequence ID" value="AUR62029111-RA:cds"/>
    <property type="gene ID" value="AUR62029111"/>
</dbReference>
<evidence type="ECO:0000313" key="5">
    <source>
        <dbReference type="Proteomes" id="UP000596660"/>
    </source>
</evidence>
<dbReference type="Proteomes" id="UP000596660">
    <property type="component" value="Unplaced"/>
</dbReference>
<evidence type="ECO:0000313" key="4">
    <source>
        <dbReference type="EnsemblPlants" id="AUR62029111-RA:cds"/>
    </source>
</evidence>
<sequence>MDHQSFTNLADVSLTLTSRVSSTETNKNNNLVISPLSLHAILSVIAAGSSGSTHEQLLTFLKANSSDELNQLCAELVSLVFADGSAVADEVVLDVNSWAKTKTNGLISDLLDPDSVDCNTNLIFANAIYFKGAWKRKFNASQTKEDDFYLLNGNSTKVPFMTNEYDQFIKVFICFTILRLPYKQGQDKRQFSMYLFLPDEKYGLPALMQKLSSEPGFLHNHLPLLVKRIPIAKLKIPKFKFSFGFEASNVLKGLGVELPFKAGGLTEMIDSSSSAIARKLYVSDIFQKSFIEINEEGTKAAAAS</sequence>
<organism evidence="4 5">
    <name type="scientific">Chenopodium quinoa</name>
    <name type="common">Quinoa</name>
    <dbReference type="NCBI Taxonomy" id="63459"/>
    <lineage>
        <taxon>Eukaryota</taxon>
        <taxon>Viridiplantae</taxon>
        <taxon>Streptophyta</taxon>
        <taxon>Embryophyta</taxon>
        <taxon>Tracheophyta</taxon>
        <taxon>Spermatophyta</taxon>
        <taxon>Magnoliopsida</taxon>
        <taxon>eudicotyledons</taxon>
        <taxon>Gunneridae</taxon>
        <taxon>Pentapetalae</taxon>
        <taxon>Caryophyllales</taxon>
        <taxon>Chenopodiaceae</taxon>
        <taxon>Chenopodioideae</taxon>
        <taxon>Atripliceae</taxon>
        <taxon>Chenopodium</taxon>
    </lineage>
</organism>
<dbReference type="Gene3D" id="2.30.39.10">
    <property type="entry name" value="Alpha-1-antitrypsin, domain 1"/>
    <property type="match status" value="1"/>
</dbReference>
<dbReference type="AlphaFoldDB" id="A0A803MGK9"/>
<evidence type="ECO:0000259" key="3">
    <source>
        <dbReference type="SMART" id="SM00093"/>
    </source>
</evidence>
<evidence type="ECO:0000256" key="2">
    <source>
        <dbReference type="RuleBase" id="RU000411"/>
    </source>
</evidence>
<evidence type="ECO:0000256" key="1">
    <source>
        <dbReference type="ARBA" id="ARBA00009500"/>
    </source>
</evidence>
<dbReference type="SMART" id="SM00093">
    <property type="entry name" value="SERPIN"/>
    <property type="match status" value="1"/>
</dbReference>
<proteinExistence type="inferred from homology"/>
<dbReference type="SMR" id="A0A803MGK9"/>
<dbReference type="PANTHER" id="PTHR11461">
    <property type="entry name" value="SERINE PROTEASE INHIBITOR, SERPIN"/>
    <property type="match status" value="1"/>
</dbReference>
<dbReference type="SUPFAM" id="SSF56574">
    <property type="entry name" value="Serpins"/>
    <property type="match status" value="1"/>
</dbReference>
<dbReference type="Pfam" id="PF00079">
    <property type="entry name" value="Serpin"/>
    <property type="match status" value="2"/>
</dbReference>
<dbReference type="OMA" id="DMINNWV"/>
<dbReference type="InterPro" id="IPR000215">
    <property type="entry name" value="Serpin_fam"/>
</dbReference>
<dbReference type="InterPro" id="IPR042185">
    <property type="entry name" value="Serpin_sf_2"/>
</dbReference>
<dbReference type="CDD" id="cd02043">
    <property type="entry name" value="serpinP_plants"/>
    <property type="match status" value="1"/>
</dbReference>
<keyword evidence="5" id="KW-1185">Reference proteome</keyword>
<dbReference type="InterPro" id="IPR036186">
    <property type="entry name" value="Serpin_sf"/>
</dbReference>
<dbReference type="InterPro" id="IPR023796">
    <property type="entry name" value="Serpin_dom"/>
</dbReference>
<dbReference type="EnsemblPlants" id="AUR62029111-RA">
    <property type="protein sequence ID" value="AUR62029111-RA:cds"/>
    <property type="gene ID" value="AUR62029111"/>
</dbReference>
<name>A0A803MGK9_CHEQI</name>
<dbReference type="GO" id="GO:0005615">
    <property type="term" value="C:extracellular space"/>
    <property type="evidence" value="ECO:0007669"/>
    <property type="project" value="InterPro"/>
</dbReference>
<reference evidence="4" key="1">
    <citation type="journal article" date="2017" name="Nature">
        <title>The genome of Chenopodium quinoa.</title>
        <authorList>
            <person name="Jarvis D.E."/>
            <person name="Ho Y.S."/>
            <person name="Lightfoot D.J."/>
            <person name="Schmoeckel S.M."/>
            <person name="Li B."/>
            <person name="Borm T.J.A."/>
            <person name="Ohyanagi H."/>
            <person name="Mineta K."/>
            <person name="Michell C.T."/>
            <person name="Saber N."/>
            <person name="Kharbatia N.M."/>
            <person name="Rupper R.R."/>
            <person name="Sharp A.R."/>
            <person name="Dally N."/>
            <person name="Boughton B.A."/>
            <person name="Woo Y.H."/>
            <person name="Gao G."/>
            <person name="Schijlen E.G.W.M."/>
            <person name="Guo X."/>
            <person name="Momin A.A."/>
            <person name="Negrao S."/>
            <person name="Al-Babili S."/>
            <person name="Gehring C."/>
            <person name="Roessner U."/>
            <person name="Jung C."/>
            <person name="Murphy K."/>
            <person name="Arold S.T."/>
            <person name="Gojobori T."/>
            <person name="van der Linden C.G."/>
            <person name="van Loo E.N."/>
            <person name="Jellen E.N."/>
            <person name="Maughan P.J."/>
            <person name="Tester M."/>
        </authorList>
    </citation>
    <scope>NUCLEOTIDE SEQUENCE [LARGE SCALE GENOMIC DNA]</scope>
    <source>
        <strain evidence="4">cv. PI 614886</strain>
    </source>
</reference>
<accession>A0A803MGK9</accession>
<dbReference type="Gene3D" id="3.30.497.10">
    <property type="entry name" value="Antithrombin, subunit I, domain 2"/>
    <property type="match status" value="2"/>
</dbReference>
<protein>
    <recommendedName>
        <fullName evidence="3">Serpin domain-containing protein</fullName>
    </recommendedName>
</protein>
<dbReference type="PANTHER" id="PTHR11461:SF211">
    <property type="entry name" value="GH10112P-RELATED"/>
    <property type="match status" value="1"/>
</dbReference>
<dbReference type="InterPro" id="IPR042178">
    <property type="entry name" value="Serpin_sf_1"/>
</dbReference>
<dbReference type="GO" id="GO:0004867">
    <property type="term" value="F:serine-type endopeptidase inhibitor activity"/>
    <property type="evidence" value="ECO:0007669"/>
    <property type="project" value="InterPro"/>
</dbReference>
<reference evidence="4" key="2">
    <citation type="submission" date="2021-03" db="UniProtKB">
        <authorList>
            <consortium name="EnsemblPlants"/>
        </authorList>
    </citation>
    <scope>IDENTIFICATION</scope>
</reference>